<evidence type="ECO:0000256" key="12">
    <source>
        <dbReference type="RuleBase" id="RU003357"/>
    </source>
</evidence>
<dbReference type="InterPro" id="IPR036942">
    <property type="entry name" value="Beta-barrel_TonB_sf"/>
</dbReference>
<dbReference type="GO" id="GO:0015420">
    <property type="term" value="F:ABC-type vitamin B12 transporter activity"/>
    <property type="evidence" value="ECO:0007669"/>
    <property type="project" value="InterPro"/>
</dbReference>
<name>A0A0S2F765_LYSAN</name>
<keyword evidence="2 11" id="KW-0813">Transport</keyword>
<evidence type="ECO:0000256" key="13">
    <source>
        <dbReference type="SAM" id="SignalP"/>
    </source>
</evidence>
<evidence type="ECO:0000256" key="7">
    <source>
        <dbReference type="ARBA" id="ARBA00023077"/>
    </source>
</evidence>
<keyword evidence="10 11" id="KW-0998">Cell outer membrane</keyword>
<dbReference type="EMBL" id="CP011129">
    <property type="protein sequence ID" value="ALN79375.1"/>
    <property type="molecule type" value="Genomic_DNA"/>
</dbReference>
<dbReference type="PROSITE" id="PS52016">
    <property type="entry name" value="TONB_DEPENDENT_REC_3"/>
    <property type="match status" value="1"/>
</dbReference>
<dbReference type="PANTHER" id="PTHR30069">
    <property type="entry name" value="TONB-DEPENDENT OUTER MEMBRANE RECEPTOR"/>
    <property type="match status" value="1"/>
</dbReference>
<feature type="chain" id="PRO_5006596892" evidence="13">
    <location>
        <begin position="34"/>
        <end position="630"/>
    </location>
</feature>
<gene>
    <name evidence="16" type="primary">btuB</name>
    <name evidence="16" type="ORF">LA76x_1217</name>
</gene>
<evidence type="ECO:0000256" key="11">
    <source>
        <dbReference type="PROSITE-ProRule" id="PRU01360"/>
    </source>
</evidence>
<keyword evidence="4 11" id="KW-0812">Transmembrane</keyword>
<dbReference type="Pfam" id="PF07715">
    <property type="entry name" value="Plug"/>
    <property type="match status" value="1"/>
</dbReference>
<keyword evidence="16" id="KW-0675">Receptor</keyword>
<dbReference type="InterPro" id="IPR000531">
    <property type="entry name" value="Beta-barrel_TonB"/>
</dbReference>
<evidence type="ECO:0000256" key="6">
    <source>
        <dbReference type="ARBA" id="ARBA00023065"/>
    </source>
</evidence>
<dbReference type="InterPro" id="IPR012910">
    <property type="entry name" value="Plug_dom"/>
</dbReference>
<dbReference type="InterPro" id="IPR039426">
    <property type="entry name" value="TonB-dep_rcpt-like"/>
</dbReference>
<keyword evidence="7 12" id="KW-0798">TonB box</keyword>
<dbReference type="GO" id="GO:0015288">
    <property type="term" value="F:porin activity"/>
    <property type="evidence" value="ECO:0007669"/>
    <property type="project" value="UniProtKB-KW"/>
</dbReference>
<evidence type="ECO:0000259" key="14">
    <source>
        <dbReference type="Pfam" id="PF00593"/>
    </source>
</evidence>
<keyword evidence="9 11" id="KW-0472">Membrane</keyword>
<keyword evidence="3 11" id="KW-1134">Transmembrane beta strand</keyword>
<dbReference type="Gene3D" id="2.40.170.20">
    <property type="entry name" value="TonB-dependent receptor, beta-barrel domain"/>
    <property type="match status" value="1"/>
</dbReference>
<evidence type="ECO:0000256" key="8">
    <source>
        <dbReference type="ARBA" id="ARBA00023114"/>
    </source>
</evidence>
<evidence type="ECO:0000256" key="2">
    <source>
        <dbReference type="ARBA" id="ARBA00022448"/>
    </source>
</evidence>
<dbReference type="Gene3D" id="2.170.130.10">
    <property type="entry name" value="TonB-dependent receptor, plug domain"/>
    <property type="match status" value="1"/>
</dbReference>
<keyword evidence="5 13" id="KW-0732">Signal</keyword>
<sequence>MTFRFSAVPRLARIPARCAFVFAGSAFAASALAAPAVDLDQVVVTATRTAQTQDATLAAVTVIDRAQIERLQPSSLPELLRGTPGASLANNGGPGKATSLFLRGSESDHVLVLIDGVKIGSATSGGASLQDIPVEQIERVEIVRGPFSSLYGSEAIGGVIQIFTRRPQGAFVPSFSASIGSYATHRATAGVAGKGERGWYSINAAHEDTDGINACRGKPSPGGAGCFTYSPDRDGYRNDSLTLQGGYRFNEQWDAEARLFRSENHNEYDGSQNNEADGVQQVAGAKLRYRPSDRVSLSASAGRSEDLSDTYKNGKYSSTFETRRQLGSVQGDLGIGSGLLTLGFDWQRDRIDSNTRYARDARILRGAFGQWQQSFGAHALQASLRRDDDSQFGGETTGSLLWGWNLSEALRLTASYGTAFKAPTFNELYYPGYGNAGLSPETSRSVEIGLRGTHGEHRQHVWSLNAYESDIDDLIAFDSSIGLPGNVDRARIRGLEAAFDTRLADWDLRASTTWLDPRNDSRSASRDKFLPRRARQSARIDADRRFAVGNGAWSFGASVYAAGDRYDDLANTRRLAGYALTDLRLGYAFNEAWSLQLTANNVFDRRYETAAFYNQPGRNYLLTLRYRPSR</sequence>
<dbReference type="eggNOG" id="COG4206">
    <property type="taxonomic scope" value="Bacteria"/>
</dbReference>
<dbReference type="PANTHER" id="PTHR30069:SF53">
    <property type="entry name" value="COLICIN I RECEPTOR-RELATED"/>
    <property type="match status" value="1"/>
</dbReference>
<evidence type="ECO:0000256" key="10">
    <source>
        <dbReference type="ARBA" id="ARBA00023237"/>
    </source>
</evidence>
<proteinExistence type="inferred from homology"/>
<dbReference type="InterPro" id="IPR010101">
    <property type="entry name" value="B12_transptr_BtuB"/>
</dbReference>
<feature type="domain" description="TonB-dependent receptor-like beta-barrel" evidence="14">
    <location>
        <begin position="219"/>
        <end position="602"/>
    </location>
</feature>
<protein>
    <submittedName>
        <fullName evidence="16">TonB-dependent vitamin B12 receptor</fullName>
    </submittedName>
</protein>
<evidence type="ECO:0000256" key="5">
    <source>
        <dbReference type="ARBA" id="ARBA00022729"/>
    </source>
</evidence>
<dbReference type="Proteomes" id="UP000060787">
    <property type="component" value="Chromosome"/>
</dbReference>
<dbReference type="Pfam" id="PF00593">
    <property type="entry name" value="TonB_dep_Rec_b-barrel"/>
    <property type="match status" value="1"/>
</dbReference>
<dbReference type="GO" id="GO:0009279">
    <property type="term" value="C:cell outer membrane"/>
    <property type="evidence" value="ECO:0007669"/>
    <property type="project" value="UniProtKB-SubCell"/>
</dbReference>
<dbReference type="GO" id="GO:0006811">
    <property type="term" value="P:monoatomic ion transport"/>
    <property type="evidence" value="ECO:0007669"/>
    <property type="project" value="UniProtKB-KW"/>
</dbReference>
<accession>A0A0S2F765</accession>
<dbReference type="AlphaFoldDB" id="A0A0S2F765"/>
<dbReference type="InterPro" id="IPR037066">
    <property type="entry name" value="Plug_dom_sf"/>
</dbReference>
<dbReference type="STRING" id="84531.LA76x_1217"/>
<keyword evidence="17" id="KW-1185">Reference proteome</keyword>
<evidence type="ECO:0000313" key="16">
    <source>
        <dbReference type="EMBL" id="ALN79375.1"/>
    </source>
</evidence>
<comment type="similarity">
    <text evidence="11 12">Belongs to the TonB-dependent receptor family.</text>
</comment>
<dbReference type="SUPFAM" id="SSF56935">
    <property type="entry name" value="Porins"/>
    <property type="match status" value="1"/>
</dbReference>
<dbReference type="CDD" id="cd01347">
    <property type="entry name" value="ligand_gated_channel"/>
    <property type="match status" value="1"/>
</dbReference>
<evidence type="ECO:0000256" key="3">
    <source>
        <dbReference type="ARBA" id="ARBA00022452"/>
    </source>
</evidence>
<feature type="domain" description="TonB-dependent receptor plug" evidence="15">
    <location>
        <begin position="54"/>
        <end position="159"/>
    </location>
</feature>
<evidence type="ECO:0000313" key="17">
    <source>
        <dbReference type="Proteomes" id="UP000060787"/>
    </source>
</evidence>
<keyword evidence="8" id="KW-0626">Porin</keyword>
<comment type="subcellular location">
    <subcellularLocation>
        <location evidence="1 11">Cell outer membrane</location>
        <topology evidence="1 11">Multi-pass membrane protein</topology>
    </subcellularLocation>
</comment>
<evidence type="ECO:0000256" key="9">
    <source>
        <dbReference type="ARBA" id="ARBA00023136"/>
    </source>
</evidence>
<dbReference type="KEGG" id="lab:LA76x_1217"/>
<reference evidence="16 17" key="1">
    <citation type="journal article" date="2015" name="BMC Genomics">
        <title>Comparative genomics and metabolic profiling of the genus Lysobacter.</title>
        <authorList>
            <person name="de Bruijn I."/>
            <person name="Cheng X."/>
            <person name="de Jager V."/>
            <person name="Exposito R.G."/>
            <person name="Watrous J."/>
            <person name="Patel N."/>
            <person name="Postma J."/>
            <person name="Dorrestein P.C."/>
            <person name="Kobayashi D."/>
            <person name="Raaijmakers J.M."/>
        </authorList>
    </citation>
    <scope>NUCLEOTIDE SEQUENCE [LARGE SCALE GENOMIC DNA]</scope>
    <source>
        <strain evidence="16 17">76</strain>
    </source>
</reference>
<evidence type="ECO:0000259" key="15">
    <source>
        <dbReference type="Pfam" id="PF07715"/>
    </source>
</evidence>
<dbReference type="GO" id="GO:0046930">
    <property type="term" value="C:pore complex"/>
    <property type="evidence" value="ECO:0007669"/>
    <property type="project" value="UniProtKB-KW"/>
</dbReference>
<evidence type="ECO:0000256" key="4">
    <source>
        <dbReference type="ARBA" id="ARBA00022692"/>
    </source>
</evidence>
<organism evidence="16 17">
    <name type="scientific">Lysobacter antibioticus</name>
    <dbReference type="NCBI Taxonomy" id="84531"/>
    <lineage>
        <taxon>Bacteria</taxon>
        <taxon>Pseudomonadati</taxon>
        <taxon>Pseudomonadota</taxon>
        <taxon>Gammaproteobacteria</taxon>
        <taxon>Lysobacterales</taxon>
        <taxon>Lysobacteraceae</taxon>
        <taxon>Lysobacter</taxon>
    </lineage>
</organism>
<evidence type="ECO:0000256" key="1">
    <source>
        <dbReference type="ARBA" id="ARBA00004571"/>
    </source>
</evidence>
<feature type="signal peptide" evidence="13">
    <location>
        <begin position="1"/>
        <end position="33"/>
    </location>
</feature>
<keyword evidence="6" id="KW-0406">Ion transport</keyword>
<dbReference type="PATRIC" id="fig|84531.8.peg.1242"/>
<dbReference type="NCBIfam" id="TIGR01779">
    <property type="entry name" value="TonB-B12"/>
    <property type="match status" value="1"/>
</dbReference>